<keyword evidence="4 10" id="KW-0235">DNA replication</keyword>
<dbReference type="GO" id="GO:0008408">
    <property type="term" value="F:3'-5' exonuclease activity"/>
    <property type="evidence" value="ECO:0007669"/>
    <property type="project" value="InterPro"/>
</dbReference>
<keyword evidence="8 10" id="KW-0269">Exonuclease</keyword>
<dbReference type="SUPFAM" id="SSF56300">
    <property type="entry name" value="Metallo-dependent phosphatases"/>
    <property type="match status" value="1"/>
</dbReference>
<evidence type="ECO:0000259" key="11">
    <source>
        <dbReference type="Pfam" id="PF00149"/>
    </source>
</evidence>
<dbReference type="Gene3D" id="3.60.21.10">
    <property type="match status" value="1"/>
</dbReference>
<dbReference type="InterPro" id="IPR029052">
    <property type="entry name" value="Metallo-depent_PP-like"/>
</dbReference>
<evidence type="ECO:0000259" key="12">
    <source>
        <dbReference type="Pfam" id="PF12320"/>
    </source>
</evidence>
<evidence type="ECO:0000313" key="13">
    <source>
        <dbReference type="EMBL" id="VYT86201.1"/>
    </source>
</evidence>
<dbReference type="InterPro" id="IPR004593">
    <property type="entry name" value="SbcD"/>
</dbReference>
<evidence type="ECO:0000256" key="8">
    <source>
        <dbReference type="ARBA" id="ARBA00022839"/>
    </source>
</evidence>
<keyword evidence="7 10" id="KW-0378">Hydrolase</keyword>
<keyword evidence="6 10" id="KW-0255">Endonuclease</keyword>
<evidence type="ECO:0000256" key="6">
    <source>
        <dbReference type="ARBA" id="ARBA00022759"/>
    </source>
</evidence>
<organism evidence="13">
    <name type="scientific">Staphylococcus simulans</name>
    <dbReference type="NCBI Taxonomy" id="1286"/>
    <lineage>
        <taxon>Bacteria</taxon>
        <taxon>Bacillati</taxon>
        <taxon>Bacillota</taxon>
        <taxon>Bacilli</taxon>
        <taxon>Bacillales</taxon>
        <taxon>Staphylococcaceae</taxon>
        <taxon>Staphylococcus</taxon>
    </lineage>
</organism>
<accession>A0A6N3A358</accession>
<evidence type="ECO:0000256" key="1">
    <source>
        <dbReference type="ARBA" id="ARBA00010555"/>
    </source>
</evidence>
<evidence type="ECO:0000256" key="4">
    <source>
        <dbReference type="ARBA" id="ARBA00022705"/>
    </source>
</evidence>
<evidence type="ECO:0000256" key="5">
    <source>
        <dbReference type="ARBA" id="ARBA00022722"/>
    </source>
</evidence>
<dbReference type="InterPro" id="IPR026843">
    <property type="entry name" value="SbcD_C"/>
</dbReference>
<dbReference type="InterPro" id="IPR050535">
    <property type="entry name" value="DNA_Repair-Maintenance_Comp"/>
</dbReference>
<dbReference type="InterPro" id="IPR041796">
    <property type="entry name" value="Mre11_N"/>
</dbReference>
<comment type="subunit">
    <text evidence="2 10">Heterodimer of SbcC and SbcD.</text>
</comment>
<dbReference type="Pfam" id="PF12320">
    <property type="entry name" value="SbcD_C"/>
    <property type="match status" value="1"/>
</dbReference>
<keyword evidence="5 10" id="KW-0540">Nuclease</keyword>
<dbReference type="RefSeq" id="WP_156666551.1">
    <property type="nucleotide sequence ID" value="NZ_CACRUO010000021.1"/>
</dbReference>
<protein>
    <recommendedName>
        <fullName evidence="3 10">Nuclease SbcCD subunit D</fullName>
    </recommendedName>
</protein>
<dbReference type="PANTHER" id="PTHR30337:SF0">
    <property type="entry name" value="NUCLEASE SBCCD SUBUNIT D"/>
    <property type="match status" value="1"/>
</dbReference>
<comment type="function">
    <text evidence="10">SbcCD cleaves DNA hairpin structures. These structures can inhibit DNA replication and are intermediates in certain DNA recombination reactions. The complex acts as a 3'-&gt;5' double strand exonuclease that can open hairpins. It also has a 5' single-strand endonuclease activity.</text>
</comment>
<evidence type="ECO:0000256" key="10">
    <source>
        <dbReference type="RuleBase" id="RU363069"/>
    </source>
</evidence>
<dbReference type="GO" id="GO:0004519">
    <property type="term" value="F:endonuclease activity"/>
    <property type="evidence" value="ECO:0007669"/>
    <property type="project" value="UniProtKB-KW"/>
</dbReference>
<evidence type="ECO:0000256" key="7">
    <source>
        <dbReference type="ARBA" id="ARBA00022801"/>
    </source>
</evidence>
<reference evidence="13" key="1">
    <citation type="submission" date="2019-11" db="EMBL/GenBank/DDBJ databases">
        <authorList>
            <person name="Feng L."/>
        </authorList>
    </citation>
    <scope>NUCLEOTIDE SEQUENCE</scope>
    <source>
        <strain evidence="13">SsimulansLFYP27</strain>
    </source>
</reference>
<dbReference type="CDD" id="cd00840">
    <property type="entry name" value="MPP_Mre11_N"/>
    <property type="match status" value="1"/>
</dbReference>
<evidence type="ECO:0000256" key="3">
    <source>
        <dbReference type="ARBA" id="ARBA00013365"/>
    </source>
</evidence>
<dbReference type="InterPro" id="IPR004843">
    <property type="entry name" value="Calcineurin-like_PHP"/>
</dbReference>
<dbReference type="PANTHER" id="PTHR30337">
    <property type="entry name" value="COMPONENT OF ATP-DEPENDENT DSDNA EXONUCLEASE"/>
    <property type="match status" value="1"/>
</dbReference>
<sequence length="375" mass="43248">MKIIHTADWHLGKILNGQSFLEDQRYILNQFIDAMKEEQPDVIVIAGDLYDTSYPNKETVKLLEETTRTLNLTLNIPLIIISGNHDGRTRLNYGASWFEHTHLYIRTNLDRIAEPITINGVNFYMLPYATLGEIQHFYPEEKLKSYDQAIQCCLKHMTAQLDSNQTNILVGHLTVSGGIKSDSERELSIGTVEEISENVMKQFDSVLLGHLHHPFSIQSDFVHYSGSLLQYSFSETKQAKGYRKLTVDEEGYIESIFIPLKPLRELEVVDATYEEAIQENAQVKNKENYIYFNLTQLSHVNDPMMNLKQIYPNVLALSNQSQTFEVHETQNAIKQMTDKEIIEDFYESMTQKSLSKVQEQKINDLLNRMNRGEEA</sequence>
<dbReference type="GO" id="GO:0006260">
    <property type="term" value="P:DNA replication"/>
    <property type="evidence" value="ECO:0007669"/>
    <property type="project" value="UniProtKB-KW"/>
</dbReference>
<evidence type="ECO:0000256" key="9">
    <source>
        <dbReference type="ARBA" id="ARBA00023172"/>
    </source>
</evidence>
<dbReference type="NCBIfam" id="NF041753">
    <property type="entry name" value="sbcd_Staph"/>
    <property type="match status" value="1"/>
</dbReference>
<gene>
    <name evidence="10 13" type="primary">sbcD</name>
    <name evidence="13" type="ORF">SSLFYP27_00820</name>
</gene>
<dbReference type="EMBL" id="CACRUO010000021">
    <property type="protein sequence ID" value="VYT86201.1"/>
    <property type="molecule type" value="Genomic_DNA"/>
</dbReference>
<dbReference type="InterPro" id="IPR053381">
    <property type="entry name" value="SbcCD_nuclease"/>
</dbReference>
<dbReference type="GO" id="GO:0006310">
    <property type="term" value="P:DNA recombination"/>
    <property type="evidence" value="ECO:0007669"/>
    <property type="project" value="UniProtKB-KW"/>
</dbReference>
<comment type="similarity">
    <text evidence="1 10">Belongs to the SbcD family.</text>
</comment>
<dbReference type="AlphaFoldDB" id="A0A6N3A358"/>
<keyword evidence="9 10" id="KW-0233">DNA recombination</keyword>
<evidence type="ECO:0000256" key="2">
    <source>
        <dbReference type="ARBA" id="ARBA00011322"/>
    </source>
</evidence>
<feature type="domain" description="Nuclease SbcCD subunit D C-terminal" evidence="12">
    <location>
        <begin position="262"/>
        <end position="350"/>
    </location>
</feature>
<dbReference type="NCBIfam" id="TIGR00619">
    <property type="entry name" value="sbcd"/>
    <property type="match status" value="1"/>
</dbReference>
<feature type="domain" description="Calcineurin-like phosphoesterase" evidence="11">
    <location>
        <begin position="1"/>
        <end position="214"/>
    </location>
</feature>
<proteinExistence type="inferred from homology"/>
<dbReference type="Pfam" id="PF00149">
    <property type="entry name" value="Metallophos"/>
    <property type="match status" value="1"/>
</dbReference>
<name>A0A6N3A358_STASI</name>